<dbReference type="EMBL" id="LCWV01000002">
    <property type="protein sequence ID" value="PWI75777.1"/>
    <property type="molecule type" value="Genomic_DNA"/>
</dbReference>
<evidence type="ECO:0008006" key="9">
    <source>
        <dbReference type="Google" id="ProtNLM"/>
    </source>
</evidence>
<dbReference type="InterPro" id="IPR018908">
    <property type="entry name" value="TMEM234"/>
</dbReference>
<comment type="subcellular location">
    <subcellularLocation>
        <location evidence="1">Membrane</location>
        <topology evidence="1">Multi-pass membrane protein</topology>
    </subcellularLocation>
</comment>
<reference evidence="7 8" key="1">
    <citation type="journal article" date="2016" name="Front. Microbiol.">
        <title>Genome and transcriptome sequences reveal the specific parasitism of the nematophagous Purpureocillium lilacinum 36-1.</title>
        <authorList>
            <person name="Xie J."/>
            <person name="Li S."/>
            <person name="Mo C."/>
            <person name="Xiao X."/>
            <person name="Peng D."/>
            <person name="Wang G."/>
            <person name="Xiao Y."/>
        </authorList>
    </citation>
    <scope>NUCLEOTIDE SEQUENCE [LARGE SCALE GENOMIC DNA]</scope>
    <source>
        <strain evidence="7 8">36-1</strain>
    </source>
</reference>
<name>A0A2U3EMN2_PURLI</name>
<dbReference type="Pfam" id="PF10639">
    <property type="entry name" value="TMEM234"/>
    <property type="match status" value="2"/>
</dbReference>
<accession>A0A2U3EMN2</accession>
<dbReference type="GO" id="GO:0016020">
    <property type="term" value="C:membrane"/>
    <property type="evidence" value="ECO:0007669"/>
    <property type="project" value="UniProtKB-SubCell"/>
</dbReference>
<comment type="caution">
    <text evidence="7">The sequence shown here is derived from an EMBL/GenBank/DDBJ whole genome shotgun (WGS) entry which is preliminary data.</text>
</comment>
<feature type="transmembrane region" description="Helical" evidence="6">
    <location>
        <begin position="517"/>
        <end position="537"/>
    </location>
</feature>
<organism evidence="7 8">
    <name type="scientific">Purpureocillium lilacinum</name>
    <name type="common">Paecilomyces lilacinus</name>
    <dbReference type="NCBI Taxonomy" id="33203"/>
    <lineage>
        <taxon>Eukaryota</taxon>
        <taxon>Fungi</taxon>
        <taxon>Dikarya</taxon>
        <taxon>Ascomycota</taxon>
        <taxon>Pezizomycotina</taxon>
        <taxon>Sordariomycetes</taxon>
        <taxon>Hypocreomycetidae</taxon>
        <taxon>Hypocreales</taxon>
        <taxon>Ophiocordycipitaceae</taxon>
        <taxon>Purpureocillium</taxon>
    </lineage>
</organism>
<gene>
    <name evidence="7" type="ORF">PCL_06435</name>
</gene>
<dbReference type="AlphaFoldDB" id="A0A2U3EMN2"/>
<evidence type="ECO:0000256" key="5">
    <source>
        <dbReference type="SAM" id="MobiDB-lite"/>
    </source>
</evidence>
<keyword evidence="3 6" id="KW-1133">Transmembrane helix</keyword>
<feature type="compositionally biased region" description="Low complexity" evidence="5">
    <location>
        <begin position="325"/>
        <end position="350"/>
    </location>
</feature>
<protein>
    <recommendedName>
        <fullName evidence="9">Integral membrane protein</fullName>
    </recommendedName>
</protein>
<sequence length="565" mass="60878">MRRAVAPDDGTTSTTLMDPLVTAPPSIPPLLAETDDYETPPAVHGFPTNASNRVRTRDEQICGRGPWLAPSHPRHGSPVDGTSGMEEYWILDPDVLTYLTYSRDLCHDDVNGRGGCQGGNDTDKRGQKPSLSTVFLILAPGGRGFIFGSSSLMHDRPCRCFADAGAVEAALHGCPAACRLGGRLALARWVPSPPKRRPGSSCHWTQQAHVDFGEGWMGIPLHGLAGGMLCARTEIHRRFVSPARGALPERGIAHPSWRWLLNSRSRSRSRASFGTGPIETSPFAHFSHPPSSPFSASRTSSEEKKLPLAETRAPQTYRRTDARTQDAMASAAAAAAASGGQAAPPSSDPASPSPPPPVFNYILSFVLVGLAWGLTTPFIRAAARSHRPPPHPLLDSPRVRASWLRARLLRAFFAVVDLLRNPRYAVPLLLNLTGSVWFFLLIGQAGESRLSSLLFLFRFPFVSLSPPASYPPGPTYLAVAPLFPPRPPLPLPSATSPPSCMMHDADSHMQPAMQLSLTVPIVNTMAFLFTVLGEWYVEGKVISRDTGIGMALSLGGIALCVHSKT</sequence>
<feature type="transmembrane region" description="Helical" evidence="6">
    <location>
        <begin position="428"/>
        <end position="446"/>
    </location>
</feature>
<feature type="compositionally biased region" description="Low complexity" evidence="5">
    <location>
        <begin position="281"/>
        <end position="299"/>
    </location>
</feature>
<dbReference type="PANTHER" id="PTHR28668:SF1">
    <property type="entry name" value="TRANSMEMBRANE PROTEIN 234"/>
    <property type="match status" value="1"/>
</dbReference>
<evidence type="ECO:0000256" key="3">
    <source>
        <dbReference type="ARBA" id="ARBA00022989"/>
    </source>
</evidence>
<proteinExistence type="predicted"/>
<feature type="region of interest" description="Disordered" evidence="5">
    <location>
        <begin position="1"/>
        <end position="23"/>
    </location>
</feature>
<keyword evidence="4 6" id="KW-0472">Membrane</keyword>
<keyword evidence="2 6" id="KW-0812">Transmembrane</keyword>
<feature type="transmembrane region" description="Helical" evidence="6">
    <location>
        <begin position="358"/>
        <end position="379"/>
    </location>
</feature>
<evidence type="ECO:0000256" key="4">
    <source>
        <dbReference type="ARBA" id="ARBA00023136"/>
    </source>
</evidence>
<feature type="region of interest" description="Disordered" evidence="5">
    <location>
        <begin position="270"/>
        <end position="353"/>
    </location>
</feature>
<evidence type="ECO:0000256" key="6">
    <source>
        <dbReference type="SAM" id="Phobius"/>
    </source>
</evidence>
<evidence type="ECO:0000313" key="7">
    <source>
        <dbReference type="EMBL" id="PWI75777.1"/>
    </source>
</evidence>
<dbReference type="PANTHER" id="PTHR28668">
    <property type="entry name" value="TRANSMEMBRANE PROTEIN 234"/>
    <property type="match status" value="1"/>
</dbReference>
<evidence type="ECO:0000313" key="8">
    <source>
        <dbReference type="Proteomes" id="UP000245956"/>
    </source>
</evidence>
<evidence type="ECO:0000256" key="1">
    <source>
        <dbReference type="ARBA" id="ARBA00004141"/>
    </source>
</evidence>
<evidence type="ECO:0000256" key="2">
    <source>
        <dbReference type="ARBA" id="ARBA00022692"/>
    </source>
</evidence>
<dbReference type="Proteomes" id="UP000245956">
    <property type="component" value="Unassembled WGS sequence"/>
</dbReference>